<evidence type="ECO:0000313" key="3">
    <source>
        <dbReference type="Proteomes" id="UP000298073"/>
    </source>
</evidence>
<organism evidence="2 3">
    <name type="scientific">Bacteroides acidifaciens</name>
    <dbReference type="NCBI Taxonomy" id="85831"/>
    <lineage>
        <taxon>Bacteria</taxon>
        <taxon>Pseudomonadati</taxon>
        <taxon>Bacteroidota</taxon>
        <taxon>Bacteroidia</taxon>
        <taxon>Bacteroidales</taxon>
        <taxon>Bacteroidaceae</taxon>
        <taxon>Bacteroides</taxon>
    </lineage>
</organism>
<accession>A0A8H0CZA5</accession>
<proteinExistence type="predicted"/>
<dbReference type="RefSeq" id="WP_167764644.1">
    <property type="nucleotide sequence ID" value="NZ_JADGKQ010000190.1"/>
</dbReference>
<dbReference type="EMBL" id="SPPV01000190">
    <property type="protein sequence ID" value="TFU43420.1"/>
    <property type="molecule type" value="Genomic_DNA"/>
</dbReference>
<dbReference type="InterPro" id="IPR002560">
    <property type="entry name" value="Transposase_DDE"/>
</dbReference>
<comment type="caution">
    <text evidence="2">The sequence shown here is derived from an EMBL/GenBank/DDBJ whole genome shotgun (WGS) entry which is preliminary data.</text>
</comment>
<protein>
    <submittedName>
        <fullName evidence="2">DDE transposase</fullName>
    </submittedName>
</protein>
<feature type="non-terminal residue" evidence="2">
    <location>
        <position position="1"/>
    </location>
</feature>
<sequence>DSFNTIAATLYDRSEEILNFYINRASNAAAESFNAKIKQFRA</sequence>
<evidence type="ECO:0000313" key="2">
    <source>
        <dbReference type="EMBL" id="TFU43420.1"/>
    </source>
</evidence>
<name>A0A8H0CZA5_9BACE</name>
<evidence type="ECO:0000259" key="1">
    <source>
        <dbReference type="Pfam" id="PF01610"/>
    </source>
</evidence>
<feature type="domain" description="Transposase IS204/IS1001/IS1096/IS1165 DDE" evidence="1">
    <location>
        <begin position="2"/>
        <end position="41"/>
    </location>
</feature>
<gene>
    <name evidence="2" type="ORF">E4T97_22275</name>
</gene>
<dbReference type="Pfam" id="PF01610">
    <property type="entry name" value="DDE_Tnp_ISL3"/>
    <property type="match status" value="1"/>
</dbReference>
<dbReference type="AlphaFoldDB" id="A0A8H0CZA5"/>
<reference evidence="2 3" key="1">
    <citation type="submission" date="2019-03" db="EMBL/GenBank/DDBJ databases">
        <title>Diversity of the mouse oral microbiome.</title>
        <authorList>
            <person name="Joseph S."/>
            <person name="Aduse-Opoku J."/>
            <person name="Curtis M."/>
            <person name="Wade W."/>
            <person name="Hashim A."/>
        </authorList>
    </citation>
    <scope>NUCLEOTIDE SEQUENCE [LARGE SCALE GENOMIC DNA]</scope>
    <source>
        <strain evidence="2 3">P2318</strain>
    </source>
</reference>
<dbReference type="Proteomes" id="UP000298073">
    <property type="component" value="Unassembled WGS sequence"/>
</dbReference>